<dbReference type="EMBL" id="CABFNO020001553">
    <property type="protein sequence ID" value="CAG9999137.1"/>
    <property type="molecule type" value="Genomic_DNA"/>
</dbReference>
<evidence type="ECO:0000313" key="3">
    <source>
        <dbReference type="Proteomes" id="UP000754883"/>
    </source>
</evidence>
<proteinExistence type="predicted"/>
<feature type="compositionally biased region" description="Basic and acidic residues" evidence="1">
    <location>
        <begin position="367"/>
        <end position="376"/>
    </location>
</feature>
<dbReference type="OrthoDB" id="512915at2759"/>
<evidence type="ECO:0000313" key="2">
    <source>
        <dbReference type="EMBL" id="CAG9999137.1"/>
    </source>
</evidence>
<gene>
    <name evidence="2" type="ORF">CBYS24578_00002290</name>
</gene>
<accession>A0A9N9UT05</accession>
<dbReference type="InterPro" id="IPR008812">
    <property type="entry name" value="Ran_GTP-bd-rel"/>
</dbReference>
<sequence>MDEFLATLGAQAMRYAIRSGIGLTSSYALSQCSRLLRTAPVQDHDVTAQLRTLEKLLDSKIKVVSPAIDLVEFKAGRGNVFLDSALPLASSLHREITSLGQRIEAIAAEWEVEGTENITPRSAQKGREDIVKVVADIKELLDRIDREIPLLQLAISASGESLSSSLPASVSPSRLLQASTLLTVGDTQFARDPAYPVQIGPMFKLSLYLLFLGHSSTVAQNAQPTDLSLHNGSPREPSTPQARPTDSWQSQGKKPIWQEVIHKANVRLCRAPQNVPSIEELAVRPGAQIEYEYYLEIIEDLDDGRVHADADQELGELQGSHLQERIPLYQLSKIFYTDSGKILNIGSNSESGRKPILLLKRDVSANHPRSKEEMVRSHLPTGAGHGPIETSEMDSADEQAALDQQLLSEEALGQGFQPVTERYSFQHRRWGFPDYLDPAWIAMEMFEEPCESDDDDEPEDEEDIEEVKQLPSNTLLSQPCNQKHHMRGGSDGSVVSANSELETQIHNLSLRSPLPFAQHIGEKQTSMGQILPAATGSSGNFMSRSPFGAIITSLSLIEMLIRLASLQEFQQASHLSIPDHVMSFFLEETSSTGLSGEAGWKMRKEARERVGFDPYSDNPSDE</sequence>
<feature type="region of interest" description="Disordered" evidence="1">
    <location>
        <begin position="449"/>
        <end position="494"/>
    </location>
</feature>
<comment type="caution">
    <text evidence="2">The sequence shown here is derived from an EMBL/GenBank/DDBJ whole genome shotgun (WGS) entry which is preliminary data.</text>
</comment>
<dbReference type="GO" id="GO:0005634">
    <property type="term" value="C:nucleus"/>
    <property type="evidence" value="ECO:0007669"/>
    <property type="project" value="TreeGrafter"/>
</dbReference>
<dbReference type="GO" id="GO:0005737">
    <property type="term" value="C:cytoplasm"/>
    <property type="evidence" value="ECO:0007669"/>
    <property type="project" value="TreeGrafter"/>
</dbReference>
<dbReference type="GO" id="GO:0030695">
    <property type="term" value="F:GTPase regulator activity"/>
    <property type="evidence" value="ECO:0007669"/>
    <property type="project" value="TreeGrafter"/>
</dbReference>
<keyword evidence="3" id="KW-1185">Reference proteome</keyword>
<feature type="region of interest" description="Disordered" evidence="1">
    <location>
        <begin position="224"/>
        <end position="251"/>
    </location>
</feature>
<evidence type="ECO:0008006" key="4">
    <source>
        <dbReference type="Google" id="ProtNLM"/>
    </source>
</evidence>
<dbReference type="PANTHER" id="PTHR31010">
    <property type="entry name" value="RAN-SPECIFIC GTPASE-ACTIVATING PROTEIN 30-RELATED"/>
    <property type="match status" value="1"/>
</dbReference>
<evidence type="ECO:0000256" key="1">
    <source>
        <dbReference type="SAM" id="MobiDB-lite"/>
    </source>
</evidence>
<feature type="region of interest" description="Disordered" evidence="1">
    <location>
        <begin position="367"/>
        <end position="400"/>
    </location>
</feature>
<dbReference type="AlphaFoldDB" id="A0A9N9UT05"/>
<dbReference type="Pfam" id="PF05508">
    <property type="entry name" value="Ran-binding"/>
    <property type="match status" value="1"/>
</dbReference>
<feature type="compositionally biased region" description="Acidic residues" evidence="1">
    <location>
        <begin position="449"/>
        <end position="465"/>
    </location>
</feature>
<protein>
    <recommendedName>
        <fullName evidence="4">Ran-specific GTPase-activating protein 30</fullName>
    </recommendedName>
</protein>
<organism evidence="2 3">
    <name type="scientific">Clonostachys byssicola</name>
    <dbReference type="NCBI Taxonomy" id="160290"/>
    <lineage>
        <taxon>Eukaryota</taxon>
        <taxon>Fungi</taxon>
        <taxon>Dikarya</taxon>
        <taxon>Ascomycota</taxon>
        <taxon>Pezizomycotina</taxon>
        <taxon>Sordariomycetes</taxon>
        <taxon>Hypocreomycetidae</taxon>
        <taxon>Hypocreales</taxon>
        <taxon>Bionectriaceae</taxon>
        <taxon>Clonostachys</taxon>
    </lineage>
</organism>
<name>A0A9N9UT05_9HYPO</name>
<reference evidence="2" key="1">
    <citation type="submission" date="2021-10" db="EMBL/GenBank/DDBJ databases">
        <authorList>
            <person name="Piombo E."/>
        </authorList>
    </citation>
    <scope>NUCLEOTIDE SEQUENCE</scope>
</reference>
<dbReference type="Proteomes" id="UP000754883">
    <property type="component" value="Unassembled WGS sequence"/>
</dbReference>
<dbReference type="PANTHER" id="PTHR31010:SF2">
    <property type="entry name" value="RAN-SPECIFIC GTPASE-ACTIVATING PROTEIN 30"/>
    <property type="match status" value="1"/>
</dbReference>
<feature type="compositionally biased region" description="Polar residues" evidence="1">
    <location>
        <begin position="470"/>
        <end position="481"/>
    </location>
</feature>